<dbReference type="AlphaFoldDB" id="A0AAJ2F4N7"/>
<accession>A0AAJ2F4N7</accession>
<keyword evidence="1 3" id="KW-0378">Hydrolase</keyword>
<evidence type="ECO:0000313" key="5">
    <source>
        <dbReference type="Proteomes" id="UP001249076"/>
    </source>
</evidence>
<evidence type="ECO:0000313" key="3">
    <source>
        <dbReference type="EMBL" id="MDR6767268.1"/>
    </source>
</evidence>
<dbReference type="Proteomes" id="UP001253458">
    <property type="component" value="Unassembled WGS sequence"/>
</dbReference>
<keyword evidence="2" id="KW-0732">Signal</keyword>
<dbReference type="PANTHER" id="PTHR22946">
    <property type="entry name" value="DIENELACTONE HYDROLASE DOMAIN-CONTAINING PROTEIN-RELATED"/>
    <property type="match status" value="1"/>
</dbReference>
<dbReference type="GO" id="GO:0052689">
    <property type="term" value="F:carboxylic ester hydrolase activity"/>
    <property type="evidence" value="ECO:0007669"/>
    <property type="project" value="UniProtKB-ARBA"/>
</dbReference>
<dbReference type="RefSeq" id="WP_209819787.1">
    <property type="nucleotide sequence ID" value="NZ_JAVDTL010000003.1"/>
</dbReference>
<evidence type="ECO:0000256" key="1">
    <source>
        <dbReference type="ARBA" id="ARBA00022801"/>
    </source>
</evidence>
<evidence type="ECO:0000313" key="6">
    <source>
        <dbReference type="Proteomes" id="UP001253458"/>
    </source>
</evidence>
<dbReference type="EMBL" id="JAVDTL010000003">
    <property type="protein sequence ID" value="MDR6767268.1"/>
    <property type="molecule type" value="Genomic_DNA"/>
</dbReference>
<dbReference type="Proteomes" id="UP001249076">
    <property type="component" value="Unassembled WGS sequence"/>
</dbReference>
<comment type="caution">
    <text evidence="3">The sequence shown here is derived from an EMBL/GenBank/DDBJ whole genome shotgun (WGS) entry which is preliminary data.</text>
</comment>
<proteinExistence type="predicted"/>
<name>A0AAJ2F4N7_ACIDE</name>
<dbReference type="EMBL" id="JAVDTS010000004">
    <property type="protein sequence ID" value="MDR6838015.1"/>
    <property type="molecule type" value="Genomic_DNA"/>
</dbReference>
<feature type="signal peptide" evidence="2">
    <location>
        <begin position="1"/>
        <end position="19"/>
    </location>
</feature>
<organism evidence="3 6">
    <name type="scientific">Acidovorax delafieldii</name>
    <name type="common">Pseudomonas delafieldii</name>
    <dbReference type="NCBI Taxonomy" id="47920"/>
    <lineage>
        <taxon>Bacteria</taxon>
        <taxon>Pseudomonadati</taxon>
        <taxon>Pseudomonadota</taxon>
        <taxon>Betaproteobacteria</taxon>
        <taxon>Burkholderiales</taxon>
        <taxon>Comamonadaceae</taxon>
        <taxon>Acidovorax</taxon>
    </lineage>
</organism>
<sequence length="278" mass="29217">MKKFSALSLAILLSLGLHAAKAQTPAGEVKGTATAHTEASAKGVIAGAQLVLPAQATGGAAYVGAFKDAPATARNKVPVVVFLHGSSGLGLKAIGEWQQWLGSLGIASVAPDSFALPDRVTYKSPASKEMYEKIHALRRSEITLALQALQSQPWADMHRLVLAGTSEGATAVARYGGAEFAGRIIFSWSCEDNYFVERPDTAVVPGQQVLNVISSTDPFFSPTNTWLGNASASGHCARAFKDHPQASVVLIPGAPHTLLNLRAARQPVQGFLVDLLKP</sequence>
<dbReference type="Gene3D" id="3.40.50.1820">
    <property type="entry name" value="alpha/beta hydrolase"/>
    <property type="match status" value="1"/>
</dbReference>
<dbReference type="InterPro" id="IPR029058">
    <property type="entry name" value="AB_hydrolase_fold"/>
</dbReference>
<dbReference type="SUPFAM" id="SSF53474">
    <property type="entry name" value="alpha/beta-Hydrolases"/>
    <property type="match status" value="1"/>
</dbReference>
<gene>
    <name evidence="3" type="ORF">J2W88_002543</name>
    <name evidence="4" type="ORF">J2W93_002856</name>
</gene>
<reference evidence="3 5" key="1">
    <citation type="submission" date="2023-07" db="EMBL/GenBank/DDBJ databases">
        <title>Sorghum-associated microbial communities from plants grown in Nebraska, USA.</title>
        <authorList>
            <person name="Schachtman D."/>
        </authorList>
    </citation>
    <scope>NUCLEOTIDE SEQUENCE</scope>
    <source>
        <strain evidence="4 5">BE105</strain>
        <strain evidence="3">BE69</strain>
    </source>
</reference>
<dbReference type="PANTHER" id="PTHR22946:SF9">
    <property type="entry name" value="POLYKETIDE TRANSFERASE AF380"/>
    <property type="match status" value="1"/>
</dbReference>
<protein>
    <submittedName>
        <fullName evidence="3">Dienelactone hydrolase</fullName>
    </submittedName>
</protein>
<evidence type="ECO:0000313" key="4">
    <source>
        <dbReference type="EMBL" id="MDR6838015.1"/>
    </source>
</evidence>
<dbReference type="InterPro" id="IPR050261">
    <property type="entry name" value="FrsA_esterase"/>
</dbReference>
<feature type="chain" id="PRO_5042593681" evidence="2">
    <location>
        <begin position="20"/>
        <end position="278"/>
    </location>
</feature>
<keyword evidence="5" id="KW-1185">Reference proteome</keyword>
<evidence type="ECO:0000256" key="2">
    <source>
        <dbReference type="SAM" id="SignalP"/>
    </source>
</evidence>